<dbReference type="InterPro" id="IPR047640">
    <property type="entry name" value="RpiR-like"/>
</dbReference>
<dbReference type="AlphaFoldDB" id="A0AAU7WJ76"/>
<dbReference type="PROSITE" id="PS51071">
    <property type="entry name" value="HTH_RPIR"/>
    <property type="match status" value="1"/>
</dbReference>
<dbReference type="Gene3D" id="3.40.50.10490">
    <property type="entry name" value="Glucose-6-phosphate isomerase like protein, domain 1"/>
    <property type="match status" value="1"/>
</dbReference>
<dbReference type="GO" id="GO:1901135">
    <property type="term" value="P:carbohydrate derivative metabolic process"/>
    <property type="evidence" value="ECO:0007669"/>
    <property type="project" value="InterPro"/>
</dbReference>
<dbReference type="PANTHER" id="PTHR30514:SF1">
    <property type="entry name" value="HTH-TYPE TRANSCRIPTIONAL REGULATOR HEXR-RELATED"/>
    <property type="match status" value="1"/>
</dbReference>
<keyword evidence="3" id="KW-0804">Transcription</keyword>
<dbReference type="InterPro" id="IPR009057">
    <property type="entry name" value="Homeodomain-like_sf"/>
</dbReference>
<reference evidence="6" key="1">
    <citation type="submission" date="2024-06" db="EMBL/GenBank/DDBJ databases">
        <authorList>
            <person name="Huang C.H."/>
            <person name="Ting Y.S."/>
            <person name="Cheng Y.H."/>
        </authorList>
    </citation>
    <scope>NUCLEOTIDE SEQUENCE</scope>
    <source>
        <strain evidence="6">TCI803</strain>
    </source>
</reference>
<keyword evidence="1" id="KW-0805">Transcription regulation</keyword>
<dbReference type="GO" id="GO:0003677">
    <property type="term" value="F:DNA binding"/>
    <property type="evidence" value="ECO:0007669"/>
    <property type="project" value="UniProtKB-KW"/>
</dbReference>
<proteinExistence type="predicted"/>
<dbReference type="Gene3D" id="1.10.10.10">
    <property type="entry name" value="Winged helix-like DNA-binding domain superfamily/Winged helix DNA-binding domain"/>
    <property type="match status" value="1"/>
</dbReference>
<dbReference type="GO" id="GO:0097367">
    <property type="term" value="F:carbohydrate derivative binding"/>
    <property type="evidence" value="ECO:0007669"/>
    <property type="project" value="InterPro"/>
</dbReference>
<dbReference type="GO" id="GO:0003700">
    <property type="term" value="F:DNA-binding transcription factor activity"/>
    <property type="evidence" value="ECO:0007669"/>
    <property type="project" value="InterPro"/>
</dbReference>
<protein>
    <submittedName>
        <fullName evidence="6">MurR/RpiR family transcriptional regulator</fullName>
    </submittedName>
</protein>
<evidence type="ECO:0000259" key="4">
    <source>
        <dbReference type="PROSITE" id="PS51071"/>
    </source>
</evidence>
<evidence type="ECO:0000313" key="6">
    <source>
        <dbReference type="EMBL" id="XBX98465.1"/>
    </source>
</evidence>
<feature type="domain" description="HTH rpiR-type" evidence="4">
    <location>
        <begin position="4"/>
        <end position="80"/>
    </location>
</feature>
<dbReference type="PROSITE" id="PS51464">
    <property type="entry name" value="SIS"/>
    <property type="match status" value="1"/>
</dbReference>
<dbReference type="InterPro" id="IPR036388">
    <property type="entry name" value="WH-like_DNA-bd_sf"/>
</dbReference>
<sequence>MTYDYLRNLLRPRLKSFTDTEKIIAEYFMQLGKKVVNKTLSNIAEDTGVSESTIFKFVKKIGFDGFQDFKITVASNFRTNEERSQEIVVFPDICKSDSTHVIAQKIINSNKGLLENLLQSLKEEQLNKALSLIYPAKCIYFFGQGASSVIALDAYHKFLRTKYHCNYVADLHMQLSYATKLGPDDCVFLFSHSGETLDTIEIAKISRENRAKIITLTGNYDSELVKLSDTAFVVYSEESAFRSETLTARILYLTIIDIIYVSVMYHDEEENKKSLEKIRKALYFTKKSGVQE</sequence>
<dbReference type="CDD" id="cd05013">
    <property type="entry name" value="SIS_RpiR"/>
    <property type="match status" value="1"/>
</dbReference>
<organism evidence="6">
    <name type="scientific">Heyndrickxia faecalis</name>
    <dbReference type="NCBI Taxonomy" id="2824910"/>
    <lineage>
        <taxon>Bacteria</taxon>
        <taxon>Bacillati</taxon>
        <taxon>Bacillota</taxon>
        <taxon>Bacilli</taxon>
        <taxon>Bacillales</taxon>
        <taxon>Bacillaceae</taxon>
        <taxon>Heyndrickxia</taxon>
    </lineage>
</organism>
<dbReference type="InterPro" id="IPR001347">
    <property type="entry name" value="SIS_dom"/>
</dbReference>
<evidence type="ECO:0000256" key="3">
    <source>
        <dbReference type="ARBA" id="ARBA00023163"/>
    </source>
</evidence>
<dbReference type="GeneID" id="93258397"/>
<dbReference type="EMBL" id="CP158453">
    <property type="protein sequence ID" value="XBX98465.1"/>
    <property type="molecule type" value="Genomic_DNA"/>
</dbReference>
<dbReference type="SUPFAM" id="SSF53697">
    <property type="entry name" value="SIS domain"/>
    <property type="match status" value="1"/>
</dbReference>
<evidence type="ECO:0000259" key="5">
    <source>
        <dbReference type="PROSITE" id="PS51464"/>
    </source>
</evidence>
<feature type="domain" description="SIS" evidence="5">
    <location>
        <begin position="129"/>
        <end position="269"/>
    </location>
</feature>
<dbReference type="Pfam" id="PF01418">
    <property type="entry name" value="HTH_6"/>
    <property type="match status" value="1"/>
</dbReference>
<dbReference type="SUPFAM" id="SSF46689">
    <property type="entry name" value="Homeodomain-like"/>
    <property type="match status" value="1"/>
</dbReference>
<dbReference type="InterPro" id="IPR000281">
    <property type="entry name" value="HTH_RpiR"/>
</dbReference>
<name>A0AAU7WJ76_9BACI</name>
<dbReference type="InterPro" id="IPR046348">
    <property type="entry name" value="SIS_dom_sf"/>
</dbReference>
<evidence type="ECO:0000256" key="1">
    <source>
        <dbReference type="ARBA" id="ARBA00023015"/>
    </source>
</evidence>
<dbReference type="RefSeq" id="WP_350346470.1">
    <property type="nucleotide sequence ID" value="NZ_CP158453.1"/>
</dbReference>
<keyword evidence="2" id="KW-0238">DNA-binding</keyword>
<dbReference type="Pfam" id="PF01380">
    <property type="entry name" value="SIS"/>
    <property type="match status" value="1"/>
</dbReference>
<accession>A0AAU7WJ76</accession>
<dbReference type="InterPro" id="IPR035472">
    <property type="entry name" value="RpiR-like_SIS"/>
</dbReference>
<dbReference type="PANTHER" id="PTHR30514">
    <property type="entry name" value="GLUCOKINASE"/>
    <property type="match status" value="1"/>
</dbReference>
<evidence type="ECO:0000256" key="2">
    <source>
        <dbReference type="ARBA" id="ARBA00023125"/>
    </source>
</evidence>
<gene>
    <name evidence="6" type="ORF">ABR335_02310</name>
</gene>